<dbReference type="EMBL" id="MLIS01000013">
    <property type="protein sequence ID" value="OHU75984.1"/>
    <property type="molecule type" value="Genomic_DNA"/>
</dbReference>
<feature type="region of interest" description="Disordered" evidence="1">
    <location>
        <begin position="44"/>
        <end position="111"/>
    </location>
</feature>
<accession>A0A1S1LT80</accession>
<organism evidence="2 3">
    <name type="scientific">Mycobacteroides chelonae</name>
    <name type="common">Mycobacterium chelonae</name>
    <dbReference type="NCBI Taxonomy" id="1774"/>
    <lineage>
        <taxon>Bacteria</taxon>
        <taxon>Bacillati</taxon>
        <taxon>Actinomycetota</taxon>
        <taxon>Actinomycetes</taxon>
        <taxon>Mycobacteriales</taxon>
        <taxon>Mycobacteriaceae</taxon>
        <taxon>Mycobacteroides</taxon>
    </lineage>
</organism>
<evidence type="ECO:0000313" key="3">
    <source>
        <dbReference type="Proteomes" id="UP000179441"/>
    </source>
</evidence>
<dbReference type="Proteomes" id="UP000179441">
    <property type="component" value="Unassembled WGS sequence"/>
</dbReference>
<protein>
    <submittedName>
        <fullName evidence="2">Uncharacterized protein</fullName>
    </submittedName>
</protein>
<proteinExistence type="predicted"/>
<feature type="compositionally biased region" description="Low complexity" evidence="1">
    <location>
        <begin position="44"/>
        <end position="56"/>
    </location>
</feature>
<evidence type="ECO:0000256" key="1">
    <source>
        <dbReference type="SAM" id="MobiDB-lite"/>
    </source>
</evidence>
<gene>
    <name evidence="2" type="ORF">BKG84_25275</name>
</gene>
<keyword evidence="3" id="KW-1185">Reference proteome</keyword>
<dbReference type="RefSeq" id="WP_070915762.1">
    <property type="nucleotide sequence ID" value="NZ_JAAOOS010000002.1"/>
</dbReference>
<reference evidence="2 3" key="1">
    <citation type="submission" date="2016-10" db="EMBL/GenBank/DDBJ databases">
        <title>Evaluation of Human, Veterinary and Environmental Mycobacterium chelonae Isolates by Core Genome Phylogenomic Analysis, Targeted Gene Comparison, and Anti-microbial Susceptibility Patterns: A Tale of Mistaken Identities.</title>
        <authorList>
            <person name="Fogelson S.B."/>
            <person name="Camus A.C."/>
            <person name="Lorenz W."/>
            <person name="Vasireddy R."/>
            <person name="Vasireddy S."/>
            <person name="Smith T."/>
            <person name="Brown-Elliott B.A."/>
            <person name="Wallace R.J.Jr."/>
            <person name="Hasan N.A."/>
            <person name="Reischl U."/>
            <person name="Sanchez S."/>
        </authorList>
    </citation>
    <scope>NUCLEOTIDE SEQUENCE [LARGE SCALE GENOMIC DNA]</scope>
    <source>
        <strain evidence="2 3">15518</strain>
    </source>
</reference>
<dbReference type="AlphaFoldDB" id="A0A1S1LT80"/>
<sequence>MTRVPNAFLTTLGGIGNVGEAVQAVSTRVSESIAPIRDALTKPIPVTPAVVADPAPKSAVKPVKEPASQPNTTVKPKRQTSRISPPTLPAVPSAPVLGASPSPKPPNLVSGLGGTIKKAFCDIGVKKPSMPDKPVKAGRH</sequence>
<name>A0A1S1LT80_MYCCH</name>
<evidence type="ECO:0000313" key="2">
    <source>
        <dbReference type="EMBL" id="OHU75984.1"/>
    </source>
</evidence>
<comment type="caution">
    <text evidence="2">The sequence shown here is derived from an EMBL/GenBank/DDBJ whole genome shotgun (WGS) entry which is preliminary data.</text>
</comment>